<evidence type="ECO:0000313" key="9">
    <source>
        <dbReference type="Proteomes" id="UP001497497"/>
    </source>
</evidence>
<sequence length="682" mass="77923">MAAPRYSITVYTGDRLHAGTDAKVRIILHDEFGNASPTKTLDNRRRNDFERGRGDSFEMSETEIGHLNPGGKLVKIELWRNRSWFGGYWFVDRIEIENKVSREKFVFPIFRWIKAKFHYHVNHLDTSLPQKEEHKDQREMELAAKRKTYQFDQKVPGGPVQVKTLPLDEQFSFAHKWDLQKLKLRLVSRVLWKRLRASREWTSLSDLDTIYDEVTKDSGNDMFNKPKGADKWKNDVHFGLQRVAGLNNCTIEVVKEIPHKFPVRDELLGTLLGGLTIAEAISRKRLFICDLEILDGLPVKKDFVLCSPIGLFFVNAENQLMPVAIQLFQEPGPENPIFTPDIHPLTWALVKMWYNNADAAHHQALTHLGMTHLLMEGITIATHRNLSQSHPIFKLLAPHFLYILAINSRGLKVLISDGGWVDKTMNFGKKGLFALIVKSYERWRMDIDGTLPKDLERRGFPKLDDGGIILPGYHFRDDALLVHDAICKYVKSYVELYYPSPNDLEGDNEIQSWAEELVKPRQSSNGGVGILGVPGNGKITTHEQLEQILTCIIFTCSISHGSANFPQYEEYGVPANYPGLLRGKPPNNTKTVTTEREILNCLPDRPTTLNIMIVTKLLSNKGTKSLGDFEVQYIFDPDAFKILEEFKTDLQGISQEIKRRNSARNQPYTYMDPEVIPNSISI</sequence>
<feature type="domain" description="PLAT" evidence="6">
    <location>
        <begin position="4"/>
        <end position="127"/>
    </location>
</feature>
<dbReference type="InterPro" id="IPR036226">
    <property type="entry name" value="LipOase_C_sf"/>
</dbReference>
<evidence type="ECO:0000259" key="6">
    <source>
        <dbReference type="PROSITE" id="PS50095"/>
    </source>
</evidence>
<organism evidence="8 9">
    <name type="scientific">Lymnaea stagnalis</name>
    <name type="common">Great pond snail</name>
    <name type="synonym">Helix stagnalis</name>
    <dbReference type="NCBI Taxonomy" id="6523"/>
    <lineage>
        <taxon>Eukaryota</taxon>
        <taxon>Metazoa</taxon>
        <taxon>Spiralia</taxon>
        <taxon>Lophotrochozoa</taxon>
        <taxon>Mollusca</taxon>
        <taxon>Gastropoda</taxon>
        <taxon>Heterobranchia</taxon>
        <taxon>Euthyneura</taxon>
        <taxon>Panpulmonata</taxon>
        <taxon>Hygrophila</taxon>
        <taxon>Lymnaeoidea</taxon>
        <taxon>Lymnaeidae</taxon>
        <taxon>Lymnaea</taxon>
    </lineage>
</organism>
<keyword evidence="1" id="KW-0479">Metal-binding</keyword>
<dbReference type="PRINTS" id="PR00087">
    <property type="entry name" value="LIPOXYGENASE"/>
</dbReference>
<protein>
    <submittedName>
        <fullName evidence="8">Uncharacterized protein</fullName>
    </submittedName>
</protein>
<evidence type="ECO:0000259" key="7">
    <source>
        <dbReference type="PROSITE" id="PS51393"/>
    </source>
</evidence>
<proteinExistence type="predicted"/>
<keyword evidence="4" id="KW-0443">Lipid metabolism</keyword>
<dbReference type="SUPFAM" id="SSF48484">
    <property type="entry name" value="Lipoxigenase"/>
    <property type="match status" value="1"/>
</dbReference>
<dbReference type="InterPro" id="IPR020834">
    <property type="entry name" value="LipOase_CS"/>
</dbReference>
<dbReference type="GO" id="GO:0046872">
    <property type="term" value="F:metal ion binding"/>
    <property type="evidence" value="ECO:0007669"/>
    <property type="project" value="UniProtKB-KW"/>
</dbReference>
<dbReference type="SUPFAM" id="SSF49723">
    <property type="entry name" value="Lipase/lipooxygenase domain (PLAT/LH2 domain)"/>
    <property type="match status" value="1"/>
</dbReference>
<evidence type="ECO:0000256" key="4">
    <source>
        <dbReference type="ARBA" id="ARBA00023098"/>
    </source>
</evidence>
<dbReference type="InterPro" id="IPR001024">
    <property type="entry name" value="PLAT/LH2_dom"/>
</dbReference>
<dbReference type="InterPro" id="IPR036392">
    <property type="entry name" value="PLAT/LH2_dom_sf"/>
</dbReference>
<gene>
    <name evidence="8" type="ORF">GSLYS_00010537001</name>
</gene>
<dbReference type="Proteomes" id="UP001497497">
    <property type="component" value="Unassembled WGS sequence"/>
</dbReference>
<accession>A0AAV2HSD6</accession>
<reference evidence="8 9" key="1">
    <citation type="submission" date="2024-04" db="EMBL/GenBank/DDBJ databases">
        <authorList>
            <consortium name="Genoscope - CEA"/>
            <person name="William W."/>
        </authorList>
    </citation>
    <scope>NUCLEOTIDE SEQUENCE [LARGE SCALE GENOMIC DNA]</scope>
</reference>
<dbReference type="PROSITE" id="PS00081">
    <property type="entry name" value="LIPOXYGENASE_2"/>
    <property type="match status" value="1"/>
</dbReference>
<comment type="caution">
    <text evidence="5">Lacks conserved residue(s) required for the propagation of feature annotation.</text>
</comment>
<name>A0AAV2HSD6_LYMST</name>
<dbReference type="Gene3D" id="3.10.450.60">
    <property type="match status" value="1"/>
</dbReference>
<keyword evidence="2" id="KW-0223">Dioxygenase</keyword>
<dbReference type="Pfam" id="PF00305">
    <property type="entry name" value="Lipoxygenase"/>
    <property type="match status" value="1"/>
</dbReference>
<evidence type="ECO:0000256" key="3">
    <source>
        <dbReference type="ARBA" id="ARBA00023002"/>
    </source>
</evidence>
<dbReference type="GO" id="GO:0034440">
    <property type="term" value="P:lipid oxidation"/>
    <property type="evidence" value="ECO:0007669"/>
    <property type="project" value="InterPro"/>
</dbReference>
<dbReference type="EMBL" id="CAXITT010000234">
    <property type="protein sequence ID" value="CAL1536624.1"/>
    <property type="molecule type" value="Genomic_DNA"/>
</dbReference>
<dbReference type="InterPro" id="IPR000907">
    <property type="entry name" value="LipOase"/>
</dbReference>
<evidence type="ECO:0000313" key="8">
    <source>
        <dbReference type="EMBL" id="CAL1536624.1"/>
    </source>
</evidence>
<evidence type="ECO:0000256" key="1">
    <source>
        <dbReference type="ARBA" id="ARBA00022723"/>
    </source>
</evidence>
<dbReference type="Gene3D" id="1.20.245.10">
    <property type="entry name" value="Lipoxygenase-1, Domain 5"/>
    <property type="match status" value="1"/>
</dbReference>
<keyword evidence="3" id="KW-0560">Oxidoreductase</keyword>
<feature type="domain" description="Lipoxygenase" evidence="7">
    <location>
        <begin position="121"/>
        <end position="682"/>
    </location>
</feature>
<dbReference type="AlphaFoldDB" id="A0AAV2HSD6"/>
<comment type="caution">
    <text evidence="8">The sequence shown here is derived from an EMBL/GenBank/DDBJ whole genome shotgun (WGS) entry which is preliminary data.</text>
</comment>
<dbReference type="PROSITE" id="PS50095">
    <property type="entry name" value="PLAT"/>
    <property type="match status" value="1"/>
</dbReference>
<keyword evidence="9" id="KW-1185">Reference proteome</keyword>
<dbReference type="InterPro" id="IPR013819">
    <property type="entry name" value="LipOase_C"/>
</dbReference>
<evidence type="ECO:0000256" key="5">
    <source>
        <dbReference type="PROSITE-ProRule" id="PRU00152"/>
    </source>
</evidence>
<dbReference type="PANTHER" id="PTHR11771">
    <property type="entry name" value="LIPOXYGENASE"/>
    <property type="match status" value="1"/>
</dbReference>
<evidence type="ECO:0000256" key="2">
    <source>
        <dbReference type="ARBA" id="ARBA00022964"/>
    </source>
</evidence>
<dbReference type="Gene3D" id="2.40.180.10">
    <property type="entry name" value="Catalase core domain"/>
    <property type="match status" value="1"/>
</dbReference>
<dbReference type="GO" id="GO:0016702">
    <property type="term" value="F:oxidoreductase activity, acting on single donors with incorporation of molecular oxygen, incorporation of two atoms of oxygen"/>
    <property type="evidence" value="ECO:0007669"/>
    <property type="project" value="InterPro"/>
</dbReference>
<dbReference type="Pfam" id="PF01477">
    <property type="entry name" value="PLAT"/>
    <property type="match status" value="1"/>
</dbReference>
<dbReference type="PROSITE" id="PS51393">
    <property type="entry name" value="LIPOXYGENASE_3"/>
    <property type="match status" value="1"/>
</dbReference>